<name>A0A7C9CCD9_OPUST</name>
<keyword evidence="1" id="KW-0472">Membrane</keyword>
<accession>A0A7C9CCD9</accession>
<dbReference type="AlphaFoldDB" id="A0A7C9CCD9"/>
<sequence>MVKSLEGTIIIYSCGNSQELCIHTRAVQLRASLGTCGNMLWTTDTAEIAKDQLLRLGGNLDSLCRTHLECCQTVHLFGSCSWLCLSGFLIVFFLEVLVGCVGFACSLYFD</sequence>
<evidence type="ECO:0000313" key="2">
    <source>
        <dbReference type="EMBL" id="MBA4614107.1"/>
    </source>
</evidence>
<dbReference type="EMBL" id="GISG01000918">
    <property type="protein sequence ID" value="MBA4614107.1"/>
    <property type="molecule type" value="Transcribed_RNA"/>
</dbReference>
<reference evidence="2" key="1">
    <citation type="journal article" date="2013" name="J. Plant Res.">
        <title>Effect of fungi and light on seed germination of three Opuntia species from semiarid lands of central Mexico.</title>
        <authorList>
            <person name="Delgado-Sanchez P."/>
            <person name="Jimenez-Bremont J.F."/>
            <person name="Guerrero-Gonzalez Mde L."/>
            <person name="Flores J."/>
        </authorList>
    </citation>
    <scope>NUCLEOTIDE SEQUENCE</scope>
    <source>
        <tissue evidence="2">Cladode</tissue>
    </source>
</reference>
<feature type="transmembrane region" description="Helical" evidence="1">
    <location>
        <begin position="82"/>
        <end position="109"/>
    </location>
</feature>
<reference evidence="2" key="2">
    <citation type="submission" date="2020-07" db="EMBL/GenBank/DDBJ databases">
        <authorList>
            <person name="Vera ALvarez R."/>
            <person name="Arias-Moreno D.M."/>
            <person name="Jimenez-Jacinto V."/>
            <person name="Jimenez-Bremont J.F."/>
            <person name="Swaminathan K."/>
            <person name="Moose S.P."/>
            <person name="Guerrero-Gonzalez M.L."/>
            <person name="Marino-Ramirez L."/>
            <person name="Landsman D."/>
            <person name="Rodriguez-Kessler M."/>
            <person name="Delgado-Sanchez P."/>
        </authorList>
    </citation>
    <scope>NUCLEOTIDE SEQUENCE</scope>
    <source>
        <tissue evidence="2">Cladode</tissue>
    </source>
</reference>
<protein>
    <submittedName>
        <fullName evidence="2">Uncharacterized protein</fullName>
    </submittedName>
</protein>
<organism evidence="2">
    <name type="scientific">Opuntia streptacantha</name>
    <name type="common">Prickly pear cactus</name>
    <name type="synonym">Opuntia cardona</name>
    <dbReference type="NCBI Taxonomy" id="393608"/>
    <lineage>
        <taxon>Eukaryota</taxon>
        <taxon>Viridiplantae</taxon>
        <taxon>Streptophyta</taxon>
        <taxon>Embryophyta</taxon>
        <taxon>Tracheophyta</taxon>
        <taxon>Spermatophyta</taxon>
        <taxon>Magnoliopsida</taxon>
        <taxon>eudicotyledons</taxon>
        <taxon>Gunneridae</taxon>
        <taxon>Pentapetalae</taxon>
        <taxon>Caryophyllales</taxon>
        <taxon>Cactineae</taxon>
        <taxon>Cactaceae</taxon>
        <taxon>Opuntioideae</taxon>
        <taxon>Opuntia</taxon>
    </lineage>
</organism>
<evidence type="ECO:0000256" key="1">
    <source>
        <dbReference type="SAM" id="Phobius"/>
    </source>
</evidence>
<keyword evidence="1" id="KW-0812">Transmembrane</keyword>
<keyword evidence="1" id="KW-1133">Transmembrane helix</keyword>
<proteinExistence type="predicted"/>